<evidence type="ECO:0000259" key="1">
    <source>
        <dbReference type="SMART" id="SM00226"/>
    </source>
</evidence>
<sequence>MGEDHQLGGILHVCTGNQARSPIAERLMELGLRRRFGAAADAIYVTSAGTRGPAGSPMQRMAVAELERRAARHDNFVSQLLDLKAVERAHLVLTATRQHRDEIISQVPSAIRHTFTWRELAWLASGLKPGEVPGRYPLDRVARLAWVVTKRRGYLSPPPPEQFDIADPMGRPKQHYRVAAAQIEEAIESILDVL</sequence>
<organism evidence="2 3">
    <name type="scientific">Micromonospora sicca</name>
    <dbReference type="NCBI Taxonomy" id="2202420"/>
    <lineage>
        <taxon>Bacteria</taxon>
        <taxon>Bacillati</taxon>
        <taxon>Actinomycetota</taxon>
        <taxon>Actinomycetes</taxon>
        <taxon>Micromonosporales</taxon>
        <taxon>Micromonosporaceae</taxon>
        <taxon>Micromonospora</taxon>
    </lineage>
</organism>
<dbReference type="Gene3D" id="3.40.50.2300">
    <property type="match status" value="1"/>
</dbReference>
<dbReference type="AlphaFoldDB" id="A0A317DIV3"/>
<evidence type="ECO:0000313" key="3">
    <source>
        <dbReference type="Proteomes" id="UP000246050"/>
    </source>
</evidence>
<dbReference type="SMART" id="SM00226">
    <property type="entry name" value="LMWPc"/>
    <property type="match status" value="1"/>
</dbReference>
<name>A0A317DIV3_9ACTN</name>
<feature type="domain" description="Phosphotyrosine protein phosphatase I" evidence="1">
    <location>
        <begin position="10"/>
        <end position="193"/>
    </location>
</feature>
<comment type="caution">
    <text evidence="2">The sequence shown here is derived from an EMBL/GenBank/DDBJ whole genome shotgun (WGS) entry which is preliminary data.</text>
</comment>
<reference evidence="2 3" key="1">
    <citation type="submission" date="2018-05" db="EMBL/GenBank/DDBJ databases">
        <title>Micromonosporas from Atacama Desert.</title>
        <authorList>
            <person name="Carro L."/>
            <person name="Golinska P."/>
            <person name="Klenk H.-P."/>
            <person name="Goodfellow M."/>
        </authorList>
    </citation>
    <scope>NUCLEOTIDE SEQUENCE [LARGE SCALE GENOMIC DNA]</scope>
    <source>
        <strain evidence="2 3">4G51</strain>
    </source>
</reference>
<dbReference type="InterPro" id="IPR023485">
    <property type="entry name" value="Ptyr_pPase"/>
</dbReference>
<dbReference type="Pfam" id="PF01451">
    <property type="entry name" value="LMWPc"/>
    <property type="match status" value="1"/>
</dbReference>
<proteinExistence type="predicted"/>
<dbReference type="SUPFAM" id="SSF52788">
    <property type="entry name" value="Phosphotyrosine protein phosphatases I"/>
    <property type="match status" value="1"/>
</dbReference>
<gene>
    <name evidence="2" type="ORF">DKT69_17045</name>
</gene>
<accession>A0A317DIV3</accession>
<evidence type="ECO:0000313" key="2">
    <source>
        <dbReference type="EMBL" id="PWR14302.1"/>
    </source>
</evidence>
<protein>
    <submittedName>
        <fullName evidence="2">Protein-tyrosine-phosphatase</fullName>
    </submittedName>
</protein>
<dbReference type="InterPro" id="IPR036196">
    <property type="entry name" value="Ptyr_pPase_sf"/>
</dbReference>
<dbReference type="Proteomes" id="UP000246050">
    <property type="component" value="Unassembled WGS sequence"/>
</dbReference>
<dbReference type="EMBL" id="QGKS01000239">
    <property type="protein sequence ID" value="PWR14302.1"/>
    <property type="molecule type" value="Genomic_DNA"/>
</dbReference>